<proteinExistence type="predicted"/>
<sequence>MSEHLVREVGTLTYCCTGQLLQGPSVTTPDGLGPTEIDISNVLLGIVIFESDAFAVVLKLNKDAIIVINKEAFIRSGIKLSPVVLN</sequence>
<gene>
    <name evidence="1" type="ORF">NBRC116591_15200</name>
</gene>
<keyword evidence="2" id="KW-1185">Reference proteome</keyword>
<evidence type="ECO:0000313" key="2">
    <source>
        <dbReference type="Proteomes" id="UP001465153"/>
    </source>
</evidence>
<dbReference type="EMBL" id="BAABWN010000004">
    <property type="protein sequence ID" value="GAA6167710.1"/>
    <property type="molecule type" value="Genomic_DNA"/>
</dbReference>
<name>A0ABQ0A7U8_9GAMM</name>
<dbReference type="Proteomes" id="UP001465153">
    <property type="component" value="Unassembled WGS sequence"/>
</dbReference>
<comment type="caution">
    <text evidence="1">The sequence shown here is derived from an EMBL/GenBank/DDBJ whole genome shotgun (WGS) entry which is preliminary data.</text>
</comment>
<dbReference type="RefSeq" id="WP_353302329.1">
    <property type="nucleotide sequence ID" value="NZ_BAABWN010000004.1"/>
</dbReference>
<protein>
    <submittedName>
        <fullName evidence="1">Uncharacterized protein</fullName>
    </submittedName>
</protein>
<organism evidence="1 2">
    <name type="scientific">Sessilibacter corallicola</name>
    <dbReference type="NCBI Taxonomy" id="2904075"/>
    <lineage>
        <taxon>Bacteria</taxon>
        <taxon>Pseudomonadati</taxon>
        <taxon>Pseudomonadota</taxon>
        <taxon>Gammaproteobacteria</taxon>
        <taxon>Cellvibrionales</taxon>
        <taxon>Cellvibrionaceae</taxon>
        <taxon>Sessilibacter</taxon>
    </lineage>
</organism>
<accession>A0ABQ0A7U8</accession>
<evidence type="ECO:0000313" key="1">
    <source>
        <dbReference type="EMBL" id="GAA6167710.1"/>
    </source>
</evidence>
<reference evidence="1 2" key="1">
    <citation type="submission" date="2024-04" db="EMBL/GenBank/DDBJ databases">
        <title>Draft genome sequence of Sessilibacter corallicola NBRC 116591.</title>
        <authorList>
            <person name="Miyakawa T."/>
            <person name="Kusuya Y."/>
            <person name="Miura T."/>
        </authorList>
    </citation>
    <scope>NUCLEOTIDE SEQUENCE [LARGE SCALE GENOMIC DNA]</scope>
    <source>
        <strain evidence="1 2">KU-00831-HH</strain>
    </source>
</reference>